<evidence type="ECO:0000313" key="1">
    <source>
        <dbReference type="EMBL" id="NMH60028.1"/>
    </source>
</evidence>
<dbReference type="Proteomes" id="UP000709336">
    <property type="component" value="Unassembled WGS sequence"/>
</dbReference>
<evidence type="ECO:0000313" key="2">
    <source>
        <dbReference type="Proteomes" id="UP000709336"/>
    </source>
</evidence>
<dbReference type="RefSeq" id="WP_169210590.1">
    <property type="nucleotide sequence ID" value="NZ_JAATNW010000004.1"/>
</dbReference>
<organism evidence="1 2">
    <name type="scientific">Alteromonas ponticola</name>
    <dbReference type="NCBI Taxonomy" id="2720613"/>
    <lineage>
        <taxon>Bacteria</taxon>
        <taxon>Pseudomonadati</taxon>
        <taxon>Pseudomonadota</taxon>
        <taxon>Gammaproteobacteria</taxon>
        <taxon>Alteromonadales</taxon>
        <taxon>Alteromonadaceae</taxon>
        <taxon>Alteromonas/Salinimonas group</taxon>
        <taxon>Alteromonas</taxon>
    </lineage>
</organism>
<proteinExistence type="predicted"/>
<reference evidence="1 2" key="1">
    <citation type="submission" date="2020-03" db="EMBL/GenBank/DDBJ databases">
        <title>Alteromonas ponticola sp. nov., isolated from seawater.</title>
        <authorList>
            <person name="Yoon J.-H."/>
            <person name="Kim Y.-O."/>
        </authorList>
    </citation>
    <scope>NUCLEOTIDE SEQUENCE [LARGE SCALE GENOMIC DNA]</scope>
    <source>
        <strain evidence="1 2">MYP5</strain>
    </source>
</reference>
<dbReference type="Gene3D" id="2.30.110.10">
    <property type="entry name" value="Electron Transport, Fmn-binding Protein, Chain A"/>
    <property type="match status" value="1"/>
</dbReference>
<dbReference type="PANTHER" id="PTHR35802:SF1">
    <property type="entry name" value="PROTEASE SYNTHASE AND SPORULATION PROTEIN PAI 2"/>
    <property type="match status" value="1"/>
</dbReference>
<protein>
    <submittedName>
        <fullName evidence="1">FMN-binding negative transcriptional regulator</fullName>
    </submittedName>
</protein>
<dbReference type="EMBL" id="JAATNW010000004">
    <property type="protein sequence ID" value="NMH60028.1"/>
    <property type="molecule type" value="Genomic_DNA"/>
</dbReference>
<gene>
    <name evidence="1" type="ORF">HCJ96_08370</name>
</gene>
<sequence>MHVPIREKMADAHAIHQFIQQYGFATLVSPSLQATHLPLLLKPDQGDKGVLYGHIARDNPHSNFVDGERVLAIFSGPHSYISPTWYATPIAVPTWNYCAVHCYGVIRTLNRADTLSQVKQLITQYEPELVDDRERMPEGYQQQLLNGIIGFTITIDHIDAREKLGQHKHQADQAGVFSALKQSQRNDATVLAAYMARRNIGTGSEK</sequence>
<keyword evidence="2" id="KW-1185">Reference proteome</keyword>
<comment type="caution">
    <text evidence="1">The sequence shown here is derived from an EMBL/GenBank/DDBJ whole genome shotgun (WGS) entry which is preliminary data.</text>
</comment>
<dbReference type="Pfam" id="PF04299">
    <property type="entry name" value="FMN_bind_2"/>
    <property type="match status" value="1"/>
</dbReference>
<accession>A0ABX1R449</accession>
<dbReference type="InterPro" id="IPR012349">
    <property type="entry name" value="Split_barrel_FMN-bd"/>
</dbReference>
<dbReference type="InterPro" id="IPR007396">
    <property type="entry name" value="TR_PAI2-type"/>
</dbReference>
<dbReference type="PIRSF" id="PIRSF010372">
    <property type="entry name" value="PaiB"/>
    <property type="match status" value="1"/>
</dbReference>
<name>A0ABX1R449_9ALTE</name>
<dbReference type="SUPFAM" id="SSF50475">
    <property type="entry name" value="FMN-binding split barrel"/>
    <property type="match status" value="1"/>
</dbReference>
<dbReference type="PANTHER" id="PTHR35802">
    <property type="entry name" value="PROTEASE SYNTHASE AND SPORULATION PROTEIN PAI 2"/>
    <property type="match status" value="1"/>
</dbReference>